<accession>A0A1C7N0J2</accession>
<name>A0A1C7N0J2_9FUNG</name>
<reference evidence="1 2" key="1">
    <citation type="submission" date="2016-03" db="EMBL/GenBank/DDBJ databases">
        <title>Choanephora cucurbitarum.</title>
        <authorList>
            <person name="Min B."/>
            <person name="Park H."/>
            <person name="Park J.-H."/>
            <person name="Shin H.-D."/>
            <person name="Choi I.-G."/>
        </authorList>
    </citation>
    <scope>NUCLEOTIDE SEQUENCE [LARGE SCALE GENOMIC DNA]</scope>
    <source>
        <strain evidence="1 2">KUS-F28377</strain>
    </source>
</reference>
<protein>
    <submittedName>
        <fullName evidence="1">Putative ribosome biogenesis protein C8F11.04</fullName>
    </submittedName>
</protein>
<dbReference type="EMBL" id="LUGH01000829">
    <property type="protein sequence ID" value="OBZ82607.1"/>
    <property type="molecule type" value="Genomic_DNA"/>
</dbReference>
<dbReference type="OrthoDB" id="10251727at2759"/>
<dbReference type="CDD" id="cd00403">
    <property type="entry name" value="Ribosomal_L1"/>
    <property type="match status" value="1"/>
</dbReference>
<dbReference type="InterPro" id="IPR023674">
    <property type="entry name" value="Ribosomal_uL1-like"/>
</dbReference>
<gene>
    <name evidence="1" type="ORF">A0J61_09349</name>
</gene>
<dbReference type="STRING" id="101091.A0A1C7N0J2"/>
<dbReference type="InParanoid" id="A0A1C7N0J2"/>
<dbReference type="SUPFAM" id="SSF56808">
    <property type="entry name" value="Ribosomal protein L1"/>
    <property type="match status" value="1"/>
</dbReference>
<dbReference type="InterPro" id="IPR028364">
    <property type="entry name" value="Ribosomal_uL1/biogenesis"/>
</dbReference>
<keyword evidence="2" id="KW-1185">Reference proteome</keyword>
<proteinExistence type="predicted"/>
<organism evidence="1 2">
    <name type="scientific">Choanephora cucurbitarum</name>
    <dbReference type="NCBI Taxonomy" id="101091"/>
    <lineage>
        <taxon>Eukaryota</taxon>
        <taxon>Fungi</taxon>
        <taxon>Fungi incertae sedis</taxon>
        <taxon>Mucoromycota</taxon>
        <taxon>Mucoromycotina</taxon>
        <taxon>Mucoromycetes</taxon>
        <taxon>Mucorales</taxon>
        <taxon>Mucorineae</taxon>
        <taxon>Choanephoraceae</taxon>
        <taxon>Choanephoroideae</taxon>
        <taxon>Choanephora</taxon>
    </lineage>
</organism>
<dbReference type="Pfam" id="PF00687">
    <property type="entry name" value="Ribosomal_L1"/>
    <property type="match status" value="1"/>
</dbReference>
<comment type="caution">
    <text evidence="1">The sequence shown here is derived from an EMBL/GenBank/DDBJ whole genome shotgun (WGS) entry which is preliminary data.</text>
</comment>
<dbReference type="InterPro" id="IPR016095">
    <property type="entry name" value="Ribosomal_uL1_3-a/b-sand"/>
</dbReference>
<evidence type="ECO:0000313" key="2">
    <source>
        <dbReference type="Proteomes" id="UP000093000"/>
    </source>
</evidence>
<sequence length="204" mass="23376">MSIEIDQTKRSVLKHGCQLPGVYRCLFTKKNQQQHKDTIREKKIKGVHKVIDLKHLKKQHSSIEAKRKLMEDFDMFMAEKTILDDLHKILGKEVYKKRREPIPIDLHKPDLQKEILRTAKSTYMNFHFGSCYAVKIATTAQNATVAFENFMSAYKKVVAATPGGVENIRSFQIKTSNSVSLPIYDATQEGPVNQEEDPQDDDAI</sequence>
<dbReference type="Gene3D" id="3.40.50.790">
    <property type="match status" value="1"/>
</dbReference>
<dbReference type="AlphaFoldDB" id="A0A1C7N0J2"/>
<dbReference type="Proteomes" id="UP000093000">
    <property type="component" value="Unassembled WGS sequence"/>
</dbReference>
<evidence type="ECO:0000313" key="1">
    <source>
        <dbReference type="EMBL" id="OBZ82607.1"/>
    </source>
</evidence>